<organism evidence="2 3">
    <name type="scientific">Diversispora epigaea</name>
    <dbReference type="NCBI Taxonomy" id="1348612"/>
    <lineage>
        <taxon>Eukaryota</taxon>
        <taxon>Fungi</taxon>
        <taxon>Fungi incertae sedis</taxon>
        <taxon>Mucoromycota</taxon>
        <taxon>Glomeromycotina</taxon>
        <taxon>Glomeromycetes</taxon>
        <taxon>Diversisporales</taxon>
        <taxon>Diversisporaceae</taxon>
        <taxon>Diversispora</taxon>
    </lineage>
</organism>
<feature type="region of interest" description="Disordered" evidence="1">
    <location>
        <begin position="1"/>
        <end position="69"/>
    </location>
</feature>
<evidence type="ECO:0000313" key="3">
    <source>
        <dbReference type="Proteomes" id="UP000266861"/>
    </source>
</evidence>
<protein>
    <submittedName>
        <fullName evidence="2">Uncharacterized protein</fullName>
    </submittedName>
</protein>
<evidence type="ECO:0000256" key="1">
    <source>
        <dbReference type="SAM" id="MobiDB-lite"/>
    </source>
</evidence>
<dbReference type="Proteomes" id="UP000266861">
    <property type="component" value="Unassembled WGS sequence"/>
</dbReference>
<proteinExistence type="predicted"/>
<feature type="compositionally biased region" description="Polar residues" evidence="1">
    <location>
        <begin position="7"/>
        <end position="18"/>
    </location>
</feature>
<reference evidence="2 3" key="1">
    <citation type="submission" date="2018-08" db="EMBL/GenBank/DDBJ databases">
        <title>Genome and evolution of the arbuscular mycorrhizal fungus Diversispora epigaea (formerly Glomus versiforme) and its bacterial endosymbionts.</title>
        <authorList>
            <person name="Sun X."/>
            <person name="Fei Z."/>
            <person name="Harrison M."/>
        </authorList>
    </citation>
    <scope>NUCLEOTIDE SEQUENCE [LARGE SCALE GENOMIC DNA]</scope>
    <source>
        <strain evidence="2 3">IT104</strain>
    </source>
</reference>
<dbReference type="EMBL" id="PQFF01000079">
    <property type="protein sequence ID" value="RHZ84353.1"/>
    <property type="molecule type" value="Genomic_DNA"/>
</dbReference>
<dbReference type="AlphaFoldDB" id="A0A397JHA6"/>
<comment type="caution">
    <text evidence="2">The sequence shown here is derived from an EMBL/GenBank/DDBJ whole genome shotgun (WGS) entry which is preliminary data.</text>
</comment>
<feature type="compositionally biased region" description="Low complexity" evidence="1">
    <location>
        <begin position="27"/>
        <end position="40"/>
    </location>
</feature>
<sequence length="69" mass="7747">MIILQPTAKTELSSSKSISTRKEIEQNGLNENIDGKNNNNEDVDNDKGQKKIQKSSPSSSNMRFTHGRR</sequence>
<name>A0A397JHA6_9GLOM</name>
<keyword evidence="3" id="KW-1185">Reference proteome</keyword>
<evidence type="ECO:0000313" key="2">
    <source>
        <dbReference type="EMBL" id="RHZ84353.1"/>
    </source>
</evidence>
<gene>
    <name evidence="2" type="ORF">Glove_83g92</name>
</gene>
<accession>A0A397JHA6</accession>